<keyword evidence="2" id="KW-1185">Reference proteome</keyword>
<name>A0A498H216_9EURY</name>
<gene>
    <name evidence="1" type="ORF">ABH15_08070</name>
</gene>
<proteinExistence type="predicted"/>
<reference evidence="1 2" key="1">
    <citation type="journal article" date="2015" name="Int. J. Syst. Evol. Microbiol.">
        <title>Methanoculleus taiwanensis sp. nov., a methanogen isolated from deep marine sediment at the deformation front area near Taiwan.</title>
        <authorList>
            <person name="Weng C.Y."/>
            <person name="Chen S.C."/>
            <person name="Lai M.C."/>
            <person name="Wu S.Y."/>
            <person name="Lin S."/>
            <person name="Yang T.F."/>
            <person name="Chen P.C."/>
        </authorList>
    </citation>
    <scope>NUCLEOTIDE SEQUENCE [LARGE SCALE GENOMIC DNA]</scope>
    <source>
        <strain evidence="1 2">CYW4</strain>
    </source>
</reference>
<protein>
    <recommendedName>
        <fullName evidence="3">DUF155 domain-containing protein</fullName>
    </recommendedName>
</protein>
<sequence>MNYTYAIRFYRIFDAGDTIDLNLLEENLAVGHATTRASFTRVKPKSVSMDVPPLLVRLPPVRATAGGREWQMDTVARIYDIGAISLCFILEDRGAPPSALQETALLFAGQNGLDPLFSGFLDQIRRILFPHLGDLPIDPGFYEDYTIFITDRTDAALDPVVLLLGEDMVYSAQTREDLLRNALSYGIDDLTILSWDSALLVSPDAPGDLIDIIEYAAVQTLEFRYYDRVLSQQMERMYDDIGCTERRSQLRRIARYRSIMTRLMETLAEISEITDKVDNLIKITEDIYYARVYAMALGVLRISQWRSSVNRRIELIHRNYAMLSDEVNVRHSHFLELIVILLIAFEAVILLWEVSGLQ</sequence>
<dbReference type="OrthoDB" id="109638at2157"/>
<dbReference type="AlphaFoldDB" id="A0A498H216"/>
<dbReference type="Proteomes" id="UP000290932">
    <property type="component" value="Unassembled WGS sequence"/>
</dbReference>
<organism evidence="1 2">
    <name type="scientific">Methanoculleus taiwanensis</name>
    <dbReference type="NCBI Taxonomy" id="1550565"/>
    <lineage>
        <taxon>Archaea</taxon>
        <taxon>Methanobacteriati</taxon>
        <taxon>Methanobacteriota</taxon>
        <taxon>Stenosarchaea group</taxon>
        <taxon>Methanomicrobia</taxon>
        <taxon>Methanomicrobiales</taxon>
        <taxon>Methanomicrobiaceae</taxon>
        <taxon>Methanoculleus</taxon>
    </lineage>
</organism>
<evidence type="ECO:0000313" key="1">
    <source>
        <dbReference type="EMBL" id="RXE56120.1"/>
    </source>
</evidence>
<dbReference type="RefSeq" id="WP_128693855.1">
    <property type="nucleotide sequence ID" value="NZ_LHQS01000002.1"/>
</dbReference>
<dbReference type="EMBL" id="LHQS01000002">
    <property type="protein sequence ID" value="RXE56120.1"/>
    <property type="molecule type" value="Genomic_DNA"/>
</dbReference>
<comment type="caution">
    <text evidence="1">The sequence shown here is derived from an EMBL/GenBank/DDBJ whole genome shotgun (WGS) entry which is preliminary data.</text>
</comment>
<evidence type="ECO:0000313" key="2">
    <source>
        <dbReference type="Proteomes" id="UP000290932"/>
    </source>
</evidence>
<accession>A0A498H216</accession>
<evidence type="ECO:0008006" key="3">
    <source>
        <dbReference type="Google" id="ProtNLM"/>
    </source>
</evidence>